<comment type="caution">
    <text evidence="4">The sequence shown here is derived from an EMBL/GenBank/DDBJ whole genome shotgun (WGS) entry which is preliminary data.</text>
</comment>
<sequence>MFNTPIFQLNNISVKLEYKNPAGSIKDRPALFMLKDAFSKGFSEIVEVTSGNTGIALSFYAKKFGIKPTIFMPKSFSIERQKLLRMYGANLILTDGNITDAINEAKEYIKKHNAYYTNQFENPLNSLSHEYSTAFEILNQIEKIEYFVAGVGSGGTITGIAKVLKPLGVKIIAVEPKETPVIYNKLKNKNLPINKHNIQGIGAGFIPKIVDLSLIDDVILIDSIQAVEYMKKLPNLGITGGISTAANILAAKELNGNIVTVAPDGIEKYLSL</sequence>
<feature type="domain" description="Tryptophan synthase beta chain-like PALP" evidence="3">
    <location>
        <begin position="3"/>
        <end position="263"/>
    </location>
</feature>
<dbReference type="PANTHER" id="PTHR10314">
    <property type="entry name" value="CYSTATHIONINE BETA-SYNTHASE"/>
    <property type="match status" value="1"/>
</dbReference>
<accession>A0A292Y9Q1</accession>
<dbReference type="CDD" id="cd01561">
    <property type="entry name" value="CBS_like"/>
    <property type="match status" value="1"/>
</dbReference>
<protein>
    <submittedName>
        <fullName evidence="4">Cysteine synthase A</fullName>
        <ecNumber evidence="4">2.5.1.47</ecNumber>
    </submittedName>
</protein>
<keyword evidence="5" id="KW-1185">Reference proteome</keyword>
<gene>
    <name evidence="4" type="ORF">LNAT_P0929</name>
</gene>
<dbReference type="InterPro" id="IPR050214">
    <property type="entry name" value="Cys_Synth/Cystath_Beta-Synth"/>
</dbReference>
<dbReference type="GO" id="GO:0004124">
    <property type="term" value="F:cysteine synthase activity"/>
    <property type="evidence" value="ECO:0007669"/>
    <property type="project" value="UniProtKB-EC"/>
</dbReference>
<evidence type="ECO:0000313" key="5">
    <source>
        <dbReference type="Proteomes" id="UP000217944"/>
    </source>
</evidence>
<dbReference type="InterPro" id="IPR036052">
    <property type="entry name" value="TrpB-like_PALP_sf"/>
</dbReference>
<dbReference type="RefSeq" id="WP_096258874.1">
    <property type="nucleotide sequence ID" value="NZ_BDME01000002.1"/>
</dbReference>
<dbReference type="EMBL" id="BDME01000002">
    <property type="protein sequence ID" value="GAX87632.1"/>
    <property type="molecule type" value="Genomic_DNA"/>
</dbReference>
<reference evidence="4 5" key="1">
    <citation type="journal article" date="2017" name="Syst. Appl. Microbiol.">
        <title>Lebetimonas natsushimae sp. nov., a novel strictly anaerobic, moderately thermophilic chemoautotroph isolated from a deep-sea hydrothermal vent polychaete nest in the Mid-Okinawa Trough.</title>
        <authorList>
            <person name="Nagata R."/>
            <person name="Takaki Y."/>
            <person name="Tame A."/>
            <person name="Nunoura T."/>
            <person name="Muto H."/>
            <person name="Mino S."/>
            <person name="Sawayama S."/>
            <person name="Takai K."/>
            <person name="Nakagawa S."/>
        </authorList>
    </citation>
    <scope>NUCLEOTIDE SEQUENCE [LARGE SCALE GENOMIC DNA]</scope>
    <source>
        <strain evidence="4 5">HS1857</strain>
    </source>
</reference>
<evidence type="ECO:0000256" key="1">
    <source>
        <dbReference type="ARBA" id="ARBA00001933"/>
    </source>
</evidence>
<dbReference type="InterPro" id="IPR001216">
    <property type="entry name" value="P-phosphate_BS"/>
</dbReference>
<keyword evidence="2" id="KW-0663">Pyridoxal phosphate</keyword>
<evidence type="ECO:0000259" key="3">
    <source>
        <dbReference type="Pfam" id="PF00291"/>
    </source>
</evidence>
<dbReference type="GO" id="GO:0006535">
    <property type="term" value="P:cysteine biosynthetic process from serine"/>
    <property type="evidence" value="ECO:0007669"/>
    <property type="project" value="InterPro"/>
</dbReference>
<evidence type="ECO:0000256" key="2">
    <source>
        <dbReference type="ARBA" id="ARBA00022898"/>
    </source>
</evidence>
<dbReference type="OrthoDB" id="9805733at2"/>
<name>A0A292Y9Q1_9BACT</name>
<dbReference type="Pfam" id="PF00291">
    <property type="entry name" value="PALP"/>
    <property type="match status" value="1"/>
</dbReference>
<comment type="cofactor">
    <cofactor evidence="1">
        <name>pyridoxal 5'-phosphate</name>
        <dbReference type="ChEBI" id="CHEBI:597326"/>
    </cofactor>
</comment>
<dbReference type="EC" id="2.5.1.47" evidence="4"/>
<dbReference type="InterPro" id="IPR001926">
    <property type="entry name" value="TrpB-like_PALP"/>
</dbReference>
<dbReference type="PROSITE" id="PS00901">
    <property type="entry name" value="CYS_SYNTHASE"/>
    <property type="match status" value="1"/>
</dbReference>
<proteinExistence type="predicted"/>
<evidence type="ECO:0000313" key="4">
    <source>
        <dbReference type="EMBL" id="GAX87632.1"/>
    </source>
</evidence>
<dbReference type="Proteomes" id="UP000217944">
    <property type="component" value="Unassembled WGS sequence"/>
</dbReference>
<organism evidence="4 5">
    <name type="scientific">Lebetimonas natsushimae</name>
    <dbReference type="NCBI Taxonomy" id="1936991"/>
    <lineage>
        <taxon>Bacteria</taxon>
        <taxon>Pseudomonadati</taxon>
        <taxon>Campylobacterota</taxon>
        <taxon>Epsilonproteobacteria</taxon>
        <taxon>Nautiliales</taxon>
        <taxon>Nautiliaceae</taxon>
        <taxon>Lebetimonas</taxon>
    </lineage>
</organism>
<dbReference type="SUPFAM" id="SSF53686">
    <property type="entry name" value="Tryptophan synthase beta subunit-like PLP-dependent enzymes"/>
    <property type="match status" value="1"/>
</dbReference>
<dbReference type="Gene3D" id="3.40.50.1100">
    <property type="match status" value="2"/>
</dbReference>
<dbReference type="AlphaFoldDB" id="A0A292Y9Q1"/>
<keyword evidence="4" id="KW-0808">Transferase</keyword>